<feature type="chain" id="PRO_5043053574" description="Endolytic peptidoglycan transglycosylase RlpA" evidence="7">
    <location>
        <begin position="21"/>
        <end position="291"/>
    </location>
</feature>
<dbReference type="AlphaFoldDB" id="A0AAN1WJ90"/>
<keyword evidence="4" id="KW-1003">Cell membrane</keyword>
<feature type="region of interest" description="Disordered" evidence="6">
    <location>
        <begin position="189"/>
        <end position="210"/>
    </location>
</feature>
<sequence length="291" mass="32383">MLFKLYQYLATLLAVLFLSACQTYSVTYEAPVEIGIKDSGPATTLAVDHIPDAVPVKEPRTKAGNKSPYTVRGKTYRVVQSTVGFEQEGYASWYGKKFHGKKTSNGEIYDMYGMTAAHKTLPIPTFVELTNVENGKKAIVRINDRGPFHGDRIIDLTYTAARKLGFANNGTGRVKLRVIEPDGSRYYEGLSDSSPTPAVSPGVAPKPRNSGGYEIPEGTFLQLGAFGDFERAQKFRQSAAALTTYPINFEPVPERGIYRILLGPLKDNWDLVHLQRHFVEKGFHEPKVVYR</sequence>
<name>A0AAN1WJ90_9GAMM</name>
<dbReference type="FunFam" id="2.40.40.10:FF:000003">
    <property type="entry name" value="Endolytic peptidoglycan transglycosylase RlpA"/>
    <property type="match status" value="1"/>
</dbReference>
<dbReference type="CDD" id="cd22268">
    <property type="entry name" value="DPBB_RlpA-like"/>
    <property type="match status" value="1"/>
</dbReference>
<dbReference type="GO" id="GO:0071555">
    <property type="term" value="P:cell wall organization"/>
    <property type="evidence" value="ECO:0007669"/>
    <property type="project" value="UniProtKB-KW"/>
</dbReference>
<dbReference type="GO" id="GO:0042834">
    <property type="term" value="F:peptidoglycan binding"/>
    <property type="evidence" value="ECO:0007669"/>
    <property type="project" value="InterPro"/>
</dbReference>
<keyword evidence="4 9" id="KW-0449">Lipoprotein</keyword>
<accession>A0AAN1WJ90</accession>
<dbReference type="PANTHER" id="PTHR34183:SF1">
    <property type="entry name" value="ENDOLYTIC PEPTIDOGLYCAN TRANSGLYCOSYLASE RLPA"/>
    <property type="match status" value="1"/>
</dbReference>
<evidence type="ECO:0000256" key="2">
    <source>
        <dbReference type="ARBA" id="ARBA00023239"/>
    </source>
</evidence>
<dbReference type="Pfam" id="PF03330">
    <property type="entry name" value="DPBB_1"/>
    <property type="match status" value="1"/>
</dbReference>
<keyword evidence="4" id="KW-0472">Membrane</keyword>
<dbReference type="HAMAP" id="MF_02071">
    <property type="entry name" value="RlpA"/>
    <property type="match status" value="1"/>
</dbReference>
<dbReference type="InterPro" id="IPR036680">
    <property type="entry name" value="SPOR-like_sf"/>
</dbReference>
<dbReference type="SUPFAM" id="SSF50685">
    <property type="entry name" value="Barwin-like endoglucanases"/>
    <property type="match status" value="1"/>
</dbReference>
<dbReference type="GO" id="GO:0005886">
    <property type="term" value="C:plasma membrane"/>
    <property type="evidence" value="ECO:0007669"/>
    <property type="project" value="UniProtKB-SubCell"/>
</dbReference>
<keyword evidence="10" id="KW-1185">Reference proteome</keyword>
<keyword evidence="4" id="KW-0564">Palmitate</keyword>
<keyword evidence="1 7" id="KW-0732">Signal</keyword>
<comment type="similarity">
    <text evidence="4 5">Belongs to the RlpA family.</text>
</comment>
<dbReference type="InterPro" id="IPR009009">
    <property type="entry name" value="RlpA-like_DPBB"/>
</dbReference>
<dbReference type="InterPro" id="IPR007730">
    <property type="entry name" value="SPOR-like_dom"/>
</dbReference>
<dbReference type="KEGG" id="marq:MARGE09_P2809"/>
<dbReference type="NCBIfam" id="TIGR00413">
    <property type="entry name" value="rlpA"/>
    <property type="match status" value="1"/>
</dbReference>
<dbReference type="InterPro" id="IPR012997">
    <property type="entry name" value="RplA"/>
</dbReference>
<dbReference type="Proteomes" id="UP001320119">
    <property type="component" value="Chromosome"/>
</dbReference>
<evidence type="ECO:0000256" key="4">
    <source>
        <dbReference type="HAMAP-Rule" id="MF_02071"/>
    </source>
</evidence>
<reference evidence="9 10" key="1">
    <citation type="journal article" date="2022" name="IScience">
        <title>An ultrasensitive nanofiber-based assay for enzymatic hydrolysis and deep-sea microbial degradation of cellulose.</title>
        <authorList>
            <person name="Tsudome M."/>
            <person name="Tachioka M."/>
            <person name="Miyazaki M."/>
            <person name="Uchimura K."/>
            <person name="Tsuda M."/>
            <person name="Takaki Y."/>
            <person name="Deguchi S."/>
        </authorList>
    </citation>
    <scope>NUCLEOTIDE SEQUENCE [LARGE SCALE GENOMIC DNA]</scope>
    <source>
        <strain evidence="9 10">GE09</strain>
    </source>
</reference>
<dbReference type="Pfam" id="PF05036">
    <property type="entry name" value="SPOR"/>
    <property type="match status" value="1"/>
</dbReference>
<feature type="signal peptide" evidence="7">
    <location>
        <begin position="1"/>
        <end position="20"/>
    </location>
</feature>
<dbReference type="PANTHER" id="PTHR34183">
    <property type="entry name" value="ENDOLYTIC PEPTIDOGLYCAN TRANSGLYCOSYLASE RLPA"/>
    <property type="match status" value="1"/>
</dbReference>
<evidence type="ECO:0000256" key="1">
    <source>
        <dbReference type="ARBA" id="ARBA00022729"/>
    </source>
</evidence>
<evidence type="ECO:0000313" key="10">
    <source>
        <dbReference type="Proteomes" id="UP001320119"/>
    </source>
</evidence>
<gene>
    <name evidence="4" type="primary">rlpA</name>
    <name evidence="9" type="ORF">MARGE09_P2809</name>
</gene>
<keyword evidence="2 4" id="KW-0456">Lyase</keyword>
<proteinExistence type="inferred from homology"/>
<dbReference type="SUPFAM" id="SSF110997">
    <property type="entry name" value="Sporulation related repeat"/>
    <property type="match status" value="1"/>
</dbReference>
<protein>
    <recommendedName>
        <fullName evidence="4">Endolytic peptidoglycan transglycosylase RlpA</fullName>
        <ecNumber evidence="4">4.2.2.-</ecNumber>
    </recommendedName>
</protein>
<evidence type="ECO:0000256" key="5">
    <source>
        <dbReference type="RuleBase" id="RU003495"/>
    </source>
</evidence>
<dbReference type="PROSITE" id="PS51724">
    <property type="entry name" value="SPOR"/>
    <property type="match status" value="1"/>
</dbReference>
<dbReference type="InterPro" id="IPR034718">
    <property type="entry name" value="RlpA"/>
</dbReference>
<evidence type="ECO:0000256" key="3">
    <source>
        <dbReference type="ARBA" id="ARBA00023316"/>
    </source>
</evidence>
<organism evidence="9 10">
    <name type="scientific">Marinagarivorans cellulosilyticus</name>
    <dbReference type="NCBI Taxonomy" id="2721545"/>
    <lineage>
        <taxon>Bacteria</taxon>
        <taxon>Pseudomonadati</taxon>
        <taxon>Pseudomonadota</taxon>
        <taxon>Gammaproteobacteria</taxon>
        <taxon>Cellvibrionales</taxon>
        <taxon>Cellvibrionaceae</taxon>
        <taxon>Marinagarivorans</taxon>
    </lineage>
</organism>
<comment type="function">
    <text evidence="4">Lytic transglycosylase with a strong preference for naked glycan strands that lack stem peptides.</text>
</comment>
<dbReference type="GO" id="GO:0009279">
    <property type="term" value="C:cell outer membrane"/>
    <property type="evidence" value="ECO:0007669"/>
    <property type="project" value="TreeGrafter"/>
</dbReference>
<feature type="domain" description="SPOR" evidence="8">
    <location>
        <begin position="213"/>
        <end position="291"/>
    </location>
</feature>
<dbReference type="Gene3D" id="2.40.40.10">
    <property type="entry name" value="RlpA-like domain"/>
    <property type="match status" value="1"/>
</dbReference>
<dbReference type="GO" id="GO:0000270">
    <property type="term" value="P:peptidoglycan metabolic process"/>
    <property type="evidence" value="ECO:0007669"/>
    <property type="project" value="UniProtKB-UniRule"/>
</dbReference>
<evidence type="ECO:0000256" key="7">
    <source>
        <dbReference type="SAM" id="SignalP"/>
    </source>
</evidence>
<dbReference type="GO" id="GO:0008932">
    <property type="term" value="F:lytic endotransglycosylase activity"/>
    <property type="evidence" value="ECO:0007669"/>
    <property type="project" value="UniProtKB-UniRule"/>
</dbReference>
<dbReference type="RefSeq" id="WP_236983084.1">
    <property type="nucleotide sequence ID" value="NZ_AP023086.1"/>
</dbReference>
<keyword evidence="3 4" id="KW-0961">Cell wall biogenesis/degradation</keyword>
<evidence type="ECO:0000259" key="8">
    <source>
        <dbReference type="PROSITE" id="PS51724"/>
    </source>
</evidence>
<comment type="subcellular location">
    <subcellularLocation>
        <location evidence="4">Cell membrane</location>
        <topology evidence="4">Lipid-anchor</topology>
    </subcellularLocation>
</comment>
<dbReference type="InterPro" id="IPR036908">
    <property type="entry name" value="RlpA-like_sf"/>
</dbReference>
<dbReference type="EC" id="4.2.2.-" evidence="4"/>
<evidence type="ECO:0000256" key="6">
    <source>
        <dbReference type="SAM" id="MobiDB-lite"/>
    </source>
</evidence>
<dbReference type="PROSITE" id="PS51257">
    <property type="entry name" value="PROKAR_LIPOPROTEIN"/>
    <property type="match status" value="1"/>
</dbReference>
<dbReference type="EMBL" id="AP023086">
    <property type="protein sequence ID" value="BCD98608.1"/>
    <property type="molecule type" value="Genomic_DNA"/>
</dbReference>
<evidence type="ECO:0000313" key="9">
    <source>
        <dbReference type="EMBL" id="BCD98608.1"/>
    </source>
</evidence>